<proteinExistence type="evidence at transcript level"/>
<protein>
    <submittedName>
        <fullName evidence="2">Venom peptide ECTX1-Rm16a</fullName>
    </submittedName>
</protein>
<feature type="chain" id="PRO_5035797745" evidence="1">
    <location>
        <begin position="21"/>
        <end position="66"/>
    </location>
</feature>
<keyword evidence="1" id="KW-0732">Signal</keyword>
<evidence type="ECO:0000313" key="2">
    <source>
        <dbReference type="EMBL" id="UPH34088.1"/>
    </source>
</evidence>
<accession>A0A8U0LTP7</accession>
<evidence type="ECO:0000256" key="1">
    <source>
        <dbReference type="SAM" id="SignalP"/>
    </source>
</evidence>
<dbReference type="EMBL" id="MW317055">
    <property type="protein sequence ID" value="UPH34088.1"/>
    <property type="molecule type" value="mRNA"/>
</dbReference>
<dbReference type="AlphaFoldDB" id="A0A8U0LTP7"/>
<name>A0A8U0LTP7_RHYMT</name>
<reference evidence="2" key="1">
    <citation type="submission" date="2020-11" db="EMBL/GenBank/DDBJ databases">
        <authorList>
            <person name="Robinson S.D."/>
        </authorList>
    </citation>
    <scope>NUCLEOTIDE SEQUENCE</scope>
    <source>
        <tissue evidence="2">Venom apparatus</tissue>
    </source>
</reference>
<sequence>MKRIYFLFAIIAVVVLTTQAFSNADAEAEAWNMEEELKKMIPKEIYEKALNKQNELMACVKNVMKI</sequence>
<organism evidence="2">
    <name type="scientific">Rhytidoponera metallica</name>
    <name type="common">Australian green-headed ant</name>
    <name type="synonym">Ponera metallica</name>
    <dbReference type="NCBI Taxonomy" id="148364"/>
    <lineage>
        <taxon>Eukaryota</taxon>
        <taxon>Metazoa</taxon>
        <taxon>Ecdysozoa</taxon>
        <taxon>Arthropoda</taxon>
        <taxon>Hexapoda</taxon>
        <taxon>Insecta</taxon>
        <taxon>Pterygota</taxon>
        <taxon>Neoptera</taxon>
        <taxon>Endopterygota</taxon>
        <taxon>Hymenoptera</taxon>
        <taxon>Apocrita</taxon>
        <taxon>Aculeata</taxon>
        <taxon>Formicoidea</taxon>
        <taxon>Formicidae</taxon>
        <taxon>Ectatomminae</taxon>
        <taxon>Ectatommini</taxon>
        <taxon>Rhytidoponera</taxon>
    </lineage>
</organism>
<feature type="signal peptide" evidence="1">
    <location>
        <begin position="1"/>
        <end position="20"/>
    </location>
</feature>